<dbReference type="Gene3D" id="3.40.50.1820">
    <property type="entry name" value="alpha/beta hydrolase"/>
    <property type="match status" value="1"/>
</dbReference>
<dbReference type="PANTHER" id="PTHR43433">
    <property type="entry name" value="HYDROLASE, ALPHA/BETA FOLD FAMILY PROTEIN"/>
    <property type="match status" value="1"/>
</dbReference>
<dbReference type="RefSeq" id="WP_158204095.1">
    <property type="nucleotide sequence ID" value="NZ_WSZK01000015.1"/>
</dbReference>
<dbReference type="Pfam" id="PF12697">
    <property type="entry name" value="Abhydrolase_6"/>
    <property type="match status" value="1"/>
</dbReference>
<reference evidence="2 3" key="1">
    <citation type="submission" date="2019-12" db="EMBL/GenBank/DDBJ databases">
        <title>Halocatena pleomorpha gen. nov. sp. nov., an extremely halophilic archaeon of family Halobacteriaceae isolated from saltpan soil.</title>
        <authorList>
            <person name="Pal Y."/>
            <person name="Verma A."/>
            <person name="Krishnamurthi S."/>
            <person name="Kumar P."/>
        </authorList>
    </citation>
    <scope>NUCLEOTIDE SEQUENCE [LARGE SCALE GENOMIC DNA]</scope>
    <source>
        <strain evidence="2 3">JCM 16495</strain>
    </source>
</reference>
<dbReference type="OrthoDB" id="247398at2157"/>
<dbReference type="AlphaFoldDB" id="A0A6B0GIF8"/>
<proteinExistence type="predicted"/>
<dbReference type="EMBL" id="WSZK01000015">
    <property type="protein sequence ID" value="MWG34410.1"/>
    <property type="molecule type" value="Genomic_DNA"/>
</dbReference>
<dbReference type="InterPro" id="IPR050471">
    <property type="entry name" value="AB_hydrolase"/>
</dbReference>
<dbReference type="SUPFAM" id="SSF53474">
    <property type="entry name" value="alpha/beta-Hydrolases"/>
    <property type="match status" value="1"/>
</dbReference>
<accession>A0A6B0GIF8</accession>
<keyword evidence="2" id="KW-0378">Hydrolase</keyword>
<dbReference type="Proteomes" id="UP000451471">
    <property type="component" value="Unassembled WGS sequence"/>
</dbReference>
<name>A0A6B0GIF8_9EURY</name>
<dbReference type="InterPro" id="IPR029058">
    <property type="entry name" value="AB_hydrolase_fold"/>
</dbReference>
<dbReference type="InterPro" id="IPR000073">
    <property type="entry name" value="AB_hydrolase_1"/>
</dbReference>
<evidence type="ECO:0000313" key="2">
    <source>
        <dbReference type="EMBL" id="MWG34410.1"/>
    </source>
</evidence>
<evidence type="ECO:0000259" key="1">
    <source>
        <dbReference type="Pfam" id="PF12697"/>
    </source>
</evidence>
<sequence length="261" mass="27520">MPVVEREDARLYYEVGESGAAASESEAVPDAGPVVFVGEAGYAAWQWSWQYAAVAGPFEAVVTDLRGSGRSETTAESFDVATLAADLAAVLADHGARRVHLVGAGLGAMVALECARESGRVRSLVVFGSALSGDAFDEGMLSVLGNRGPDSLAPCFSEAFFERQREVVVGVEKWRDDDAPDAVRDAQVAALRAYDCDTPYELTLPTLVCHGAADPVVPQEAGRALADALPNGEFVSLPGRHLAHVESSRVANDELVGFLGR</sequence>
<gene>
    <name evidence="2" type="ORF">GQS65_07890</name>
</gene>
<comment type="caution">
    <text evidence="2">The sequence shown here is derived from an EMBL/GenBank/DDBJ whole genome shotgun (WGS) entry which is preliminary data.</text>
</comment>
<dbReference type="PANTHER" id="PTHR43433:SF5">
    <property type="entry name" value="AB HYDROLASE-1 DOMAIN-CONTAINING PROTEIN"/>
    <property type="match status" value="1"/>
</dbReference>
<dbReference type="GO" id="GO:0016787">
    <property type="term" value="F:hydrolase activity"/>
    <property type="evidence" value="ECO:0007669"/>
    <property type="project" value="UniProtKB-KW"/>
</dbReference>
<keyword evidence="3" id="KW-1185">Reference proteome</keyword>
<dbReference type="PRINTS" id="PR00111">
    <property type="entry name" value="ABHYDROLASE"/>
</dbReference>
<protein>
    <submittedName>
        <fullName evidence="2">Alpha/beta fold hydrolase</fullName>
    </submittedName>
</protein>
<evidence type="ECO:0000313" key="3">
    <source>
        <dbReference type="Proteomes" id="UP000451471"/>
    </source>
</evidence>
<organism evidence="2 3">
    <name type="scientific">Halomarina oriensis</name>
    <dbReference type="NCBI Taxonomy" id="671145"/>
    <lineage>
        <taxon>Archaea</taxon>
        <taxon>Methanobacteriati</taxon>
        <taxon>Methanobacteriota</taxon>
        <taxon>Stenosarchaea group</taxon>
        <taxon>Halobacteria</taxon>
        <taxon>Halobacteriales</taxon>
        <taxon>Natronomonadaceae</taxon>
        <taxon>Halomarina</taxon>
    </lineage>
</organism>
<feature type="domain" description="AB hydrolase-1" evidence="1">
    <location>
        <begin position="40"/>
        <end position="248"/>
    </location>
</feature>